<dbReference type="EMBL" id="CP013389">
    <property type="protein sequence ID" value="AOJ11177.1"/>
    <property type="molecule type" value="Genomic_DNA"/>
</dbReference>
<name>A0A1B4G5I5_9BURK</name>
<protein>
    <submittedName>
        <fullName evidence="1">Uncharacterized protein</fullName>
    </submittedName>
</protein>
<reference evidence="1 2" key="1">
    <citation type="submission" date="2015-12" db="EMBL/GenBank/DDBJ databases">
        <title>Diversity of Burkholderia near neighbor genomes.</title>
        <authorList>
            <person name="Sahl J."/>
            <person name="Wagner D."/>
            <person name="Keim P."/>
        </authorList>
    </citation>
    <scope>NUCLEOTIDE SEQUENCE [LARGE SCALE GENOMIC DNA]</scope>
    <source>
        <strain evidence="1 2">BDU8</strain>
    </source>
</reference>
<accession>A0A1B4G5I5</accession>
<organism evidence="1 2">
    <name type="scientific">Burkholderia mayonis</name>
    <dbReference type="NCBI Taxonomy" id="1385591"/>
    <lineage>
        <taxon>Bacteria</taxon>
        <taxon>Pseudomonadati</taxon>
        <taxon>Pseudomonadota</taxon>
        <taxon>Betaproteobacteria</taxon>
        <taxon>Burkholderiales</taxon>
        <taxon>Burkholderiaceae</taxon>
        <taxon>Burkholderia</taxon>
        <taxon>pseudomallei group</taxon>
    </lineage>
</organism>
<gene>
    <name evidence="1" type="ORF">WS71_29175</name>
</gene>
<evidence type="ECO:0000313" key="1">
    <source>
        <dbReference type="EMBL" id="AOJ11177.1"/>
    </source>
</evidence>
<evidence type="ECO:0000313" key="2">
    <source>
        <dbReference type="Proteomes" id="UP000067711"/>
    </source>
</evidence>
<dbReference type="AlphaFoldDB" id="A0A1B4G5I5"/>
<dbReference type="Proteomes" id="UP000067711">
    <property type="component" value="Chromosome 1"/>
</dbReference>
<proteinExistence type="predicted"/>
<sequence length="66" mass="7395">MARLDPVIELKHLTTGGDHRLVCVGTRKRLQRDSPYWRMPEAQERIDRIGERAGAKATASSSHATP</sequence>